<evidence type="ECO:0000313" key="3">
    <source>
        <dbReference type="Proteomes" id="UP000321892"/>
    </source>
</evidence>
<dbReference type="EMBL" id="AP019823">
    <property type="protein sequence ID" value="BBM38443.1"/>
    <property type="molecule type" value="Genomic_DNA"/>
</dbReference>
<dbReference type="KEGG" id="lhf:JCM16775_1152"/>
<feature type="region of interest" description="Disordered" evidence="1">
    <location>
        <begin position="70"/>
        <end position="109"/>
    </location>
</feature>
<feature type="compositionally biased region" description="Basic and acidic residues" evidence="1">
    <location>
        <begin position="85"/>
        <end position="103"/>
    </location>
</feature>
<protein>
    <submittedName>
        <fullName evidence="2">Uncharacterized protein</fullName>
    </submittedName>
</protein>
<feature type="compositionally biased region" description="Basic residues" evidence="1">
    <location>
        <begin position="71"/>
        <end position="84"/>
    </location>
</feature>
<reference evidence="2 3" key="1">
    <citation type="submission" date="2019-07" db="EMBL/GenBank/DDBJ databases">
        <title>Complete Genome Sequence of Leptotrichia hofstadii Strain JCM16775.</title>
        <authorList>
            <person name="Watanabe S."/>
            <person name="Cui L."/>
        </authorList>
    </citation>
    <scope>NUCLEOTIDE SEQUENCE [LARGE SCALE GENOMIC DNA]</scope>
    <source>
        <strain evidence="2 3">JCM16775</strain>
    </source>
</reference>
<dbReference type="Proteomes" id="UP000321892">
    <property type="component" value="Chromosome"/>
</dbReference>
<sequence>MKSKLKLIVLVTMINLNCVSYFSNFCKVAGGKNTSKKRICTFYKMGKKLFGESSKVLGIVLDMGINGNRTVSKKTKTKTKKGKNLKTDAEKISSTETAKEPKGKNKKQI</sequence>
<evidence type="ECO:0000256" key="1">
    <source>
        <dbReference type="SAM" id="MobiDB-lite"/>
    </source>
</evidence>
<dbReference type="AlphaFoldDB" id="A0A510JKU5"/>
<keyword evidence="3" id="KW-1185">Reference proteome</keyword>
<organism evidence="2 3">
    <name type="scientific">Leptotrichia hofstadii</name>
    <dbReference type="NCBI Taxonomy" id="157688"/>
    <lineage>
        <taxon>Bacteria</taxon>
        <taxon>Fusobacteriati</taxon>
        <taxon>Fusobacteriota</taxon>
        <taxon>Fusobacteriia</taxon>
        <taxon>Fusobacteriales</taxon>
        <taxon>Leptotrichiaceae</taxon>
        <taxon>Leptotrichia</taxon>
    </lineage>
</organism>
<accession>A0A510JKU5</accession>
<gene>
    <name evidence="2" type="ORF">JCM16775_1152</name>
</gene>
<name>A0A510JKU5_9FUSO</name>
<proteinExistence type="predicted"/>
<evidence type="ECO:0000313" key="2">
    <source>
        <dbReference type="EMBL" id="BBM38443.1"/>
    </source>
</evidence>
<dbReference type="OrthoDB" id="9927596at2"/>
<dbReference type="RefSeq" id="WP_026746429.1">
    <property type="nucleotide sequence ID" value="NZ_AP019823.1"/>
</dbReference>